<name>A0A512NHK2_9HYPH</name>
<dbReference type="Proteomes" id="UP000321058">
    <property type="component" value="Unassembled WGS sequence"/>
</dbReference>
<sequence length="185" mass="20562">MEINQQVATALGFPKPAFTSVEHERRWLCRNVPRERIVHTEAIVDLYVTGSRLRLREARPIGGGPAKLRFSRKADVDTRTRLITSIYLTEEEFAVLAASLPGVQIRKLRHRLQSPPHVALHVDEFQGALAGLIMVEAECSTADLLAALPMPDFAAREVTDDPRFTGGDLVRNGRPKDLEQGATTE</sequence>
<evidence type="ECO:0000256" key="1">
    <source>
        <dbReference type="PIRSR" id="PIRSR016487-1"/>
    </source>
</evidence>
<feature type="region of interest" description="Disordered" evidence="2">
    <location>
        <begin position="164"/>
        <end position="185"/>
    </location>
</feature>
<keyword evidence="4" id="KW-1185">Reference proteome</keyword>
<evidence type="ECO:0000313" key="4">
    <source>
        <dbReference type="Proteomes" id="UP000321058"/>
    </source>
</evidence>
<dbReference type="SUPFAM" id="SSF55154">
    <property type="entry name" value="CYTH-like phosphatases"/>
    <property type="match status" value="1"/>
</dbReference>
<dbReference type="AlphaFoldDB" id="A0A512NHK2"/>
<evidence type="ECO:0000313" key="3">
    <source>
        <dbReference type="EMBL" id="GEP58437.1"/>
    </source>
</evidence>
<gene>
    <name evidence="3" type="ORF">RSO01_56030</name>
</gene>
<dbReference type="InterPro" id="IPR012042">
    <property type="entry name" value="NeuTTM/CthTTM-like"/>
</dbReference>
<feature type="active site" description="Proton acceptor" evidence="1">
    <location>
        <position position="47"/>
    </location>
</feature>
<dbReference type="Gene3D" id="2.40.320.10">
    <property type="entry name" value="Hypothetical Protein Pfu-838710-001"/>
    <property type="match status" value="1"/>
</dbReference>
<proteinExistence type="predicted"/>
<organism evidence="3 4">
    <name type="scientific">Reyranella soli</name>
    <dbReference type="NCBI Taxonomy" id="1230389"/>
    <lineage>
        <taxon>Bacteria</taxon>
        <taxon>Pseudomonadati</taxon>
        <taxon>Pseudomonadota</taxon>
        <taxon>Alphaproteobacteria</taxon>
        <taxon>Hyphomicrobiales</taxon>
        <taxon>Reyranellaceae</taxon>
        <taxon>Reyranella</taxon>
    </lineage>
</organism>
<dbReference type="InterPro" id="IPR033469">
    <property type="entry name" value="CYTH-like_dom_sf"/>
</dbReference>
<protein>
    <recommendedName>
        <fullName evidence="5">CYTH domain-containing protein</fullName>
    </recommendedName>
</protein>
<dbReference type="RefSeq" id="WP_147153673.1">
    <property type="nucleotide sequence ID" value="NZ_BKAJ01000100.1"/>
</dbReference>
<dbReference type="OrthoDB" id="9805588at2"/>
<reference evidence="3 4" key="1">
    <citation type="submission" date="2019-07" db="EMBL/GenBank/DDBJ databases">
        <title>Whole genome shotgun sequence of Reyranella soli NBRC 108950.</title>
        <authorList>
            <person name="Hosoyama A."/>
            <person name="Uohara A."/>
            <person name="Ohji S."/>
            <person name="Ichikawa N."/>
        </authorList>
    </citation>
    <scope>NUCLEOTIDE SEQUENCE [LARGE SCALE GENOMIC DNA]</scope>
    <source>
        <strain evidence="3 4">NBRC 108950</strain>
    </source>
</reference>
<evidence type="ECO:0008006" key="5">
    <source>
        <dbReference type="Google" id="ProtNLM"/>
    </source>
</evidence>
<dbReference type="EMBL" id="BKAJ01000100">
    <property type="protein sequence ID" value="GEP58437.1"/>
    <property type="molecule type" value="Genomic_DNA"/>
</dbReference>
<evidence type="ECO:0000256" key="2">
    <source>
        <dbReference type="SAM" id="MobiDB-lite"/>
    </source>
</evidence>
<accession>A0A512NHK2</accession>
<dbReference type="PIRSF" id="PIRSF016487">
    <property type="entry name" value="CYTH_UCP016487"/>
    <property type="match status" value="1"/>
</dbReference>
<comment type="caution">
    <text evidence="3">The sequence shown here is derived from an EMBL/GenBank/DDBJ whole genome shotgun (WGS) entry which is preliminary data.</text>
</comment>